<reference evidence="3" key="2">
    <citation type="submission" date="2022-01" db="EMBL/GenBank/DDBJ databases">
        <authorList>
            <person name="Yamashiro T."/>
            <person name="Shiraishi A."/>
            <person name="Satake H."/>
            <person name="Nakayama K."/>
        </authorList>
    </citation>
    <scope>NUCLEOTIDE SEQUENCE</scope>
</reference>
<sequence>MELRTNLQQRVLDLEKTKTTQQNEIASLKRRVKKLEKKRSSRTHKLKRLYKVGLTARVESSGDEEDLGEDASKQGRWINAIDADEDITLVNVQDDADNEMFDVNTLNGEEVFVAGQNENVVEEIVDAAQINEANIAWDDIQAKVDADYQLAEKLQVEEQEQFTIEEKATLTELLEGSSKKAGEELEQESTKKQKVDEDKDTSEL</sequence>
<proteinExistence type="predicted"/>
<keyword evidence="4" id="KW-1185">Reference proteome</keyword>
<accession>A0ABQ5J1N4</accession>
<feature type="coiled-coil region" evidence="1">
    <location>
        <begin position="4"/>
        <end position="45"/>
    </location>
</feature>
<name>A0ABQ5J1N4_9ASTR</name>
<feature type="region of interest" description="Disordered" evidence="2">
    <location>
        <begin position="173"/>
        <end position="204"/>
    </location>
</feature>
<evidence type="ECO:0000256" key="1">
    <source>
        <dbReference type="SAM" id="Coils"/>
    </source>
</evidence>
<evidence type="ECO:0000313" key="3">
    <source>
        <dbReference type="EMBL" id="GJU06375.1"/>
    </source>
</evidence>
<reference evidence="3" key="1">
    <citation type="journal article" date="2022" name="Int. J. Mol. Sci.">
        <title>Draft Genome of Tanacetum Coccineum: Genomic Comparison of Closely Related Tanacetum-Family Plants.</title>
        <authorList>
            <person name="Yamashiro T."/>
            <person name="Shiraishi A."/>
            <person name="Nakayama K."/>
            <person name="Satake H."/>
        </authorList>
    </citation>
    <scope>NUCLEOTIDE SEQUENCE</scope>
</reference>
<protein>
    <submittedName>
        <fullName evidence="3">Uncharacterized protein</fullName>
    </submittedName>
</protein>
<organism evidence="3 4">
    <name type="scientific">Tanacetum coccineum</name>
    <dbReference type="NCBI Taxonomy" id="301880"/>
    <lineage>
        <taxon>Eukaryota</taxon>
        <taxon>Viridiplantae</taxon>
        <taxon>Streptophyta</taxon>
        <taxon>Embryophyta</taxon>
        <taxon>Tracheophyta</taxon>
        <taxon>Spermatophyta</taxon>
        <taxon>Magnoliopsida</taxon>
        <taxon>eudicotyledons</taxon>
        <taxon>Gunneridae</taxon>
        <taxon>Pentapetalae</taxon>
        <taxon>asterids</taxon>
        <taxon>campanulids</taxon>
        <taxon>Asterales</taxon>
        <taxon>Asteraceae</taxon>
        <taxon>Asteroideae</taxon>
        <taxon>Anthemideae</taxon>
        <taxon>Anthemidinae</taxon>
        <taxon>Tanacetum</taxon>
    </lineage>
</organism>
<evidence type="ECO:0000256" key="2">
    <source>
        <dbReference type="SAM" id="MobiDB-lite"/>
    </source>
</evidence>
<comment type="caution">
    <text evidence="3">The sequence shown here is derived from an EMBL/GenBank/DDBJ whole genome shotgun (WGS) entry which is preliminary data.</text>
</comment>
<evidence type="ECO:0000313" key="4">
    <source>
        <dbReference type="Proteomes" id="UP001151760"/>
    </source>
</evidence>
<keyword evidence="1" id="KW-0175">Coiled coil</keyword>
<dbReference type="EMBL" id="BQNB010021436">
    <property type="protein sequence ID" value="GJU06375.1"/>
    <property type="molecule type" value="Genomic_DNA"/>
</dbReference>
<dbReference type="Proteomes" id="UP001151760">
    <property type="component" value="Unassembled WGS sequence"/>
</dbReference>
<feature type="compositionally biased region" description="Basic and acidic residues" evidence="2">
    <location>
        <begin position="177"/>
        <end position="204"/>
    </location>
</feature>
<gene>
    <name evidence="3" type="ORF">Tco_1122805</name>
</gene>